<keyword evidence="2 4" id="KW-0694">RNA-binding</keyword>
<dbReference type="STRING" id="234267.Acid_6491"/>
<evidence type="ECO:0000256" key="2">
    <source>
        <dbReference type="ARBA" id="ARBA00022884"/>
    </source>
</evidence>
<dbReference type="Pfam" id="PF01479">
    <property type="entry name" value="S4"/>
    <property type="match status" value="1"/>
</dbReference>
<dbReference type="SUPFAM" id="SSF55174">
    <property type="entry name" value="Alpha-L RNA-binding motif"/>
    <property type="match status" value="1"/>
</dbReference>
<evidence type="ECO:0000313" key="7">
    <source>
        <dbReference type="EMBL" id="ABJ87415.1"/>
    </source>
</evidence>
<evidence type="ECO:0000256" key="1">
    <source>
        <dbReference type="ARBA" id="ARBA00008348"/>
    </source>
</evidence>
<dbReference type="InterPro" id="IPR000748">
    <property type="entry name" value="PsdUridine_synth_RsuA/RluB/E/F"/>
</dbReference>
<dbReference type="Pfam" id="PF00849">
    <property type="entry name" value="PseudoU_synth_2"/>
    <property type="match status" value="1"/>
</dbReference>
<reference evidence="7" key="1">
    <citation type="submission" date="2006-10" db="EMBL/GenBank/DDBJ databases">
        <title>Complete sequence of Solibacter usitatus Ellin6076.</title>
        <authorList>
            <consortium name="US DOE Joint Genome Institute"/>
            <person name="Copeland A."/>
            <person name="Lucas S."/>
            <person name="Lapidus A."/>
            <person name="Barry K."/>
            <person name="Detter J.C."/>
            <person name="Glavina del Rio T."/>
            <person name="Hammon N."/>
            <person name="Israni S."/>
            <person name="Dalin E."/>
            <person name="Tice H."/>
            <person name="Pitluck S."/>
            <person name="Thompson L.S."/>
            <person name="Brettin T."/>
            <person name="Bruce D."/>
            <person name="Han C."/>
            <person name="Tapia R."/>
            <person name="Gilna P."/>
            <person name="Schmutz J."/>
            <person name="Larimer F."/>
            <person name="Land M."/>
            <person name="Hauser L."/>
            <person name="Kyrpides N."/>
            <person name="Mikhailova N."/>
            <person name="Janssen P.H."/>
            <person name="Kuske C.R."/>
            <person name="Richardson P."/>
        </authorList>
    </citation>
    <scope>NUCLEOTIDE SEQUENCE</scope>
    <source>
        <strain evidence="7">Ellin6076</strain>
    </source>
</reference>
<dbReference type="InterPro" id="IPR006145">
    <property type="entry name" value="PsdUridine_synth_RsuA/RluA"/>
</dbReference>
<sequence>MAEERLQKILSQAGVSSRRQAEKLMQEGRVTVNGSVITELGSKADLDRDHIKVDGRLLKAPKHQIYIALNKPKGTVTTVHDPEGRETVMDLLHRVKERVYPVGRLDYHSEGLLLLTNDGELANSIMSAATHLEKTYVVKVTGTLTAEQEEKFRTGVPLSGRRTLPAGLKLLSRAENPWYEVKLTEGRNNQIRMMFRHFGKLVEKLKRVRIGPIELGTLKTGAFRYLDEEDVAKLKRAIQRSSQKPAKKV</sequence>
<dbReference type="OrthoDB" id="9807213at2"/>
<dbReference type="GO" id="GO:0120159">
    <property type="term" value="F:rRNA pseudouridine synthase activity"/>
    <property type="evidence" value="ECO:0007669"/>
    <property type="project" value="UniProtKB-ARBA"/>
</dbReference>
<dbReference type="PANTHER" id="PTHR47683:SF2">
    <property type="entry name" value="RNA-BINDING S4 DOMAIN-CONTAINING PROTEIN"/>
    <property type="match status" value="1"/>
</dbReference>
<dbReference type="Gene3D" id="3.30.70.580">
    <property type="entry name" value="Pseudouridine synthase I, catalytic domain, N-terminal subdomain"/>
    <property type="match status" value="1"/>
</dbReference>
<protein>
    <recommendedName>
        <fullName evidence="5">Pseudouridine synthase</fullName>
        <ecNumber evidence="5">5.4.99.-</ecNumber>
    </recommendedName>
</protein>
<dbReference type="InterPro" id="IPR020094">
    <property type="entry name" value="TruA/RsuA/RluB/E/F_N"/>
</dbReference>
<dbReference type="SMART" id="SM00363">
    <property type="entry name" value="S4"/>
    <property type="match status" value="1"/>
</dbReference>
<dbReference type="GO" id="GO:0000455">
    <property type="term" value="P:enzyme-directed rRNA pseudouridine synthesis"/>
    <property type="evidence" value="ECO:0007669"/>
    <property type="project" value="UniProtKB-ARBA"/>
</dbReference>
<dbReference type="PANTHER" id="PTHR47683">
    <property type="entry name" value="PSEUDOURIDINE SYNTHASE FAMILY PROTEIN-RELATED"/>
    <property type="match status" value="1"/>
</dbReference>
<dbReference type="CDD" id="cd02870">
    <property type="entry name" value="PseudoU_synth_RsuA_like"/>
    <property type="match status" value="1"/>
</dbReference>
<proteinExistence type="inferred from homology"/>
<evidence type="ECO:0000256" key="4">
    <source>
        <dbReference type="PROSITE-ProRule" id="PRU00182"/>
    </source>
</evidence>
<organism evidence="7">
    <name type="scientific">Solibacter usitatus (strain Ellin6076)</name>
    <dbReference type="NCBI Taxonomy" id="234267"/>
    <lineage>
        <taxon>Bacteria</taxon>
        <taxon>Pseudomonadati</taxon>
        <taxon>Acidobacteriota</taxon>
        <taxon>Terriglobia</taxon>
        <taxon>Bryobacterales</taxon>
        <taxon>Solibacteraceae</taxon>
        <taxon>Candidatus Solibacter</taxon>
    </lineage>
</organism>
<dbReference type="InterPro" id="IPR002942">
    <property type="entry name" value="S4_RNA-bd"/>
</dbReference>
<accession>Q01SF5</accession>
<dbReference type="InterPro" id="IPR050343">
    <property type="entry name" value="RsuA_PseudoU_synthase"/>
</dbReference>
<dbReference type="AlphaFoldDB" id="Q01SF5"/>
<dbReference type="InterPro" id="IPR018496">
    <property type="entry name" value="PsdUridine_synth_RsuA/RluB_CS"/>
</dbReference>
<evidence type="ECO:0000256" key="3">
    <source>
        <dbReference type="ARBA" id="ARBA00023235"/>
    </source>
</evidence>
<dbReference type="SUPFAM" id="SSF55120">
    <property type="entry name" value="Pseudouridine synthase"/>
    <property type="match status" value="1"/>
</dbReference>
<dbReference type="PROSITE" id="PS50889">
    <property type="entry name" value="S4"/>
    <property type="match status" value="1"/>
</dbReference>
<dbReference type="Gene3D" id="3.30.70.1560">
    <property type="entry name" value="Alpha-L RNA-binding motif"/>
    <property type="match status" value="1"/>
</dbReference>
<dbReference type="CDD" id="cd00165">
    <property type="entry name" value="S4"/>
    <property type="match status" value="1"/>
</dbReference>
<name>Q01SF5_SOLUE</name>
<dbReference type="InterPro" id="IPR042092">
    <property type="entry name" value="PsdUridine_s_RsuA/RluB/E/F_cat"/>
</dbReference>
<dbReference type="GO" id="GO:0003723">
    <property type="term" value="F:RNA binding"/>
    <property type="evidence" value="ECO:0007669"/>
    <property type="project" value="UniProtKB-KW"/>
</dbReference>
<dbReference type="InParanoid" id="Q01SF5"/>
<dbReference type="eggNOG" id="COG1187">
    <property type="taxonomic scope" value="Bacteria"/>
</dbReference>
<dbReference type="Gene3D" id="3.10.290.10">
    <property type="entry name" value="RNA-binding S4 domain"/>
    <property type="match status" value="1"/>
</dbReference>
<feature type="domain" description="RNA-binding S4" evidence="6">
    <location>
        <begin position="4"/>
        <end position="62"/>
    </location>
</feature>
<dbReference type="InterPro" id="IPR020103">
    <property type="entry name" value="PsdUridine_synth_cat_dom_sf"/>
</dbReference>
<dbReference type="EC" id="5.4.99.-" evidence="5"/>
<dbReference type="EMBL" id="CP000473">
    <property type="protein sequence ID" value="ABJ87415.1"/>
    <property type="molecule type" value="Genomic_DNA"/>
</dbReference>
<dbReference type="HOGENOM" id="CLU_024979_1_2_0"/>
<evidence type="ECO:0000259" key="6">
    <source>
        <dbReference type="SMART" id="SM00363"/>
    </source>
</evidence>
<comment type="similarity">
    <text evidence="1 5">Belongs to the pseudouridine synthase RsuA family.</text>
</comment>
<dbReference type="FunCoup" id="Q01SF5">
    <property type="interactions" value="32"/>
</dbReference>
<dbReference type="KEGG" id="sus:Acid_6491"/>
<dbReference type="PROSITE" id="PS01149">
    <property type="entry name" value="PSI_RSU"/>
    <property type="match status" value="1"/>
</dbReference>
<keyword evidence="3 5" id="KW-0413">Isomerase</keyword>
<dbReference type="GO" id="GO:0005829">
    <property type="term" value="C:cytosol"/>
    <property type="evidence" value="ECO:0007669"/>
    <property type="project" value="UniProtKB-ARBA"/>
</dbReference>
<dbReference type="FunFam" id="3.10.290.10:FF:000003">
    <property type="entry name" value="Pseudouridine synthase"/>
    <property type="match status" value="1"/>
</dbReference>
<dbReference type="FunFam" id="3.30.70.1560:FF:000001">
    <property type="entry name" value="Pseudouridine synthase"/>
    <property type="match status" value="1"/>
</dbReference>
<evidence type="ECO:0000256" key="5">
    <source>
        <dbReference type="RuleBase" id="RU003887"/>
    </source>
</evidence>
<dbReference type="InterPro" id="IPR036986">
    <property type="entry name" value="S4_RNA-bd_sf"/>
</dbReference>
<gene>
    <name evidence="7" type="ordered locus">Acid_6491</name>
</gene>
<dbReference type="NCBIfam" id="TIGR00093">
    <property type="entry name" value="pseudouridine synthase"/>
    <property type="match status" value="1"/>
</dbReference>